<dbReference type="InterPro" id="IPR050309">
    <property type="entry name" value="Type-B_Carboxylest/Lipase"/>
</dbReference>
<comment type="similarity">
    <text evidence="1 3">Belongs to the type-B carboxylesterase/lipase family.</text>
</comment>
<dbReference type="SUPFAM" id="SSF53474">
    <property type="entry name" value="alpha/beta-Hydrolases"/>
    <property type="match status" value="1"/>
</dbReference>
<keyword evidence="3" id="KW-0732">Signal</keyword>
<dbReference type="GO" id="GO:0016787">
    <property type="term" value="F:hydrolase activity"/>
    <property type="evidence" value="ECO:0007669"/>
    <property type="project" value="UniProtKB-KW"/>
</dbReference>
<keyword evidence="2 3" id="KW-0378">Hydrolase</keyword>
<proteinExistence type="inferred from homology"/>
<evidence type="ECO:0000313" key="6">
    <source>
        <dbReference type="Proteomes" id="UP000521872"/>
    </source>
</evidence>
<keyword evidence="6" id="KW-1185">Reference proteome</keyword>
<dbReference type="InterPro" id="IPR019819">
    <property type="entry name" value="Carboxylesterase_B_CS"/>
</dbReference>
<dbReference type="EC" id="3.1.1.-" evidence="3"/>
<comment type="caution">
    <text evidence="5">The sequence shown here is derived from an EMBL/GenBank/DDBJ whole genome shotgun (WGS) entry which is preliminary data.</text>
</comment>
<feature type="signal peptide" evidence="3">
    <location>
        <begin position="1"/>
        <end position="18"/>
    </location>
</feature>
<dbReference type="InterPro" id="IPR019826">
    <property type="entry name" value="Carboxylesterase_B_AS"/>
</dbReference>
<evidence type="ECO:0000256" key="3">
    <source>
        <dbReference type="RuleBase" id="RU361235"/>
    </source>
</evidence>
<reference evidence="5 6" key="1">
    <citation type="submission" date="2019-12" db="EMBL/GenBank/DDBJ databases">
        <authorList>
            <person name="Floudas D."/>
            <person name="Bentzer J."/>
            <person name="Ahren D."/>
            <person name="Johansson T."/>
            <person name="Persson P."/>
            <person name="Tunlid A."/>
        </authorList>
    </citation>
    <scope>NUCLEOTIDE SEQUENCE [LARGE SCALE GENOMIC DNA]</scope>
    <source>
        <strain evidence="5 6">CBS 102.39</strain>
    </source>
</reference>
<sequence length="552" mass="59287">MRLLNLVLLISLALTATAVPTVQFGSSKILGVSFSSVEFFGGIPYAEPPVGQLRLRSPVLLNSIPTAVLQAQKFGPSCLQNELPPDQVSEDCLTLNVFRPANTNSNTKLPVMVWIFGGAFVVGGSSFYNATNLVEYSVKRNTPVMVVSINYRVGPLGFPQGIEAGQAGTEVLNVGLQDSIAALQWIQNNIAKFGGDRSKVTLVGQSSGAFTINVLLRNKKFAGLARAAILESIVVLPTFEPDRNEPTWQQYVSQIPGCETASQTNSTIACVRNASSNDVLQAMTKANLTFGSFAFFQPVLDGPGGLISDRQSQIQPNQLGLPVMIGTNLDEGTAFAPQVGASEEAIVGFLQEESTPPLSFITPVAQSNAINQILTLYPDIPALGSPFGTGNNTFGLSSQYKRFAAIIGDLAMQSVRRTFTQKASAAGNKVFAYLFTDPSGSVIPELIFTPTAPGSLGVPHSSEVSLIFGNLANRSPAAVLLSTVMQDYWLSFVTSLSPNDNSGFTSRPKWEQYTSDSQLLLQLNSQRTDMTPDTFRKQQISFIQQNVDALHL</sequence>
<dbReference type="InterPro" id="IPR002018">
    <property type="entry name" value="CarbesteraseB"/>
</dbReference>
<dbReference type="Pfam" id="PF00135">
    <property type="entry name" value="COesterase"/>
    <property type="match status" value="1"/>
</dbReference>
<dbReference type="PROSITE" id="PS00122">
    <property type="entry name" value="CARBOXYLESTERASE_B_1"/>
    <property type="match status" value="1"/>
</dbReference>
<dbReference type="PANTHER" id="PTHR11559">
    <property type="entry name" value="CARBOXYLESTERASE"/>
    <property type="match status" value="1"/>
</dbReference>
<organism evidence="5 6">
    <name type="scientific">Agrocybe pediades</name>
    <dbReference type="NCBI Taxonomy" id="84607"/>
    <lineage>
        <taxon>Eukaryota</taxon>
        <taxon>Fungi</taxon>
        <taxon>Dikarya</taxon>
        <taxon>Basidiomycota</taxon>
        <taxon>Agaricomycotina</taxon>
        <taxon>Agaricomycetes</taxon>
        <taxon>Agaricomycetidae</taxon>
        <taxon>Agaricales</taxon>
        <taxon>Agaricineae</taxon>
        <taxon>Strophariaceae</taxon>
        <taxon>Agrocybe</taxon>
    </lineage>
</organism>
<accession>A0A8H4VIP8</accession>
<evidence type="ECO:0000256" key="1">
    <source>
        <dbReference type="ARBA" id="ARBA00005964"/>
    </source>
</evidence>
<evidence type="ECO:0000259" key="4">
    <source>
        <dbReference type="Pfam" id="PF00135"/>
    </source>
</evidence>
<protein>
    <recommendedName>
        <fullName evidence="3">Carboxylic ester hydrolase</fullName>
        <ecNumber evidence="3">3.1.1.-</ecNumber>
    </recommendedName>
</protein>
<evidence type="ECO:0000256" key="2">
    <source>
        <dbReference type="ARBA" id="ARBA00022801"/>
    </source>
</evidence>
<dbReference type="Gene3D" id="3.40.50.1820">
    <property type="entry name" value="alpha/beta hydrolase"/>
    <property type="match status" value="1"/>
</dbReference>
<dbReference type="Proteomes" id="UP000521872">
    <property type="component" value="Unassembled WGS sequence"/>
</dbReference>
<evidence type="ECO:0000313" key="5">
    <source>
        <dbReference type="EMBL" id="KAF4612371.1"/>
    </source>
</evidence>
<dbReference type="EMBL" id="JAACJL010000057">
    <property type="protein sequence ID" value="KAF4612371.1"/>
    <property type="molecule type" value="Genomic_DNA"/>
</dbReference>
<dbReference type="AlphaFoldDB" id="A0A8H4VIP8"/>
<dbReference type="InterPro" id="IPR029058">
    <property type="entry name" value="AB_hydrolase_fold"/>
</dbReference>
<feature type="chain" id="PRO_5034862840" description="Carboxylic ester hydrolase" evidence="3">
    <location>
        <begin position="19"/>
        <end position="552"/>
    </location>
</feature>
<gene>
    <name evidence="5" type="ORF">D9613_003952</name>
</gene>
<dbReference type="PROSITE" id="PS00941">
    <property type="entry name" value="CARBOXYLESTERASE_B_2"/>
    <property type="match status" value="1"/>
</dbReference>
<feature type="domain" description="Carboxylesterase type B" evidence="4">
    <location>
        <begin position="24"/>
        <end position="540"/>
    </location>
</feature>
<name>A0A8H4VIP8_9AGAR</name>